<dbReference type="PANTHER" id="PTHR14091:SF0">
    <property type="entry name" value="PERIODIC TRYPTOPHAN PROTEIN 1 HOMOLOG"/>
    <property type="match status" value="1"/>
</dbReference>
<gene>
    <name evidence="6" type="ORF">Bathy03g00410</name>
</gene>
<name>K8F1R4_9CHLO</name>
<dbReference type="InterPro" id="IPR001680">
    <property type="entry name" value="WD40_rpt"/>
</dbReference>
<evidence type="ECO:0000313" key="6">
    <source>
        <dbReference type="EMBL" id="CCO15438.1"/>
    </source>
</evidence>
<dbReference type="eggNOG" id="KOG0270">
    <property type="taxonomic scope" value="Eukaryota"/>
</dbReference>
<dbReference type="RefSeq" id="XP_007514001.1">
    <property type="nucleotide sequence ID" value="XM_007513939.1"/>
</dbReference>
<feature type="region of interest" description="Disordered" evidence="5">
    <location>
        <begin position="287"/>
        <end position="307"/>
    </location>
</feature>
<keyword evidence="1" id="KW-0597">Phosphoprotein</keyword>
<evidence type="ECO:0000313" key="7">
    <source>
        <dbReference type="Proteomes" id="UP000198341"/>
    </source>
</evidence>
<dbReference type="KEGG" id="bpg:Bathy03g00410"/>
<dbReference type="InterPro" id="IPR019775">
    <property type="entry name" value="WD40_repeat_CS"/>
</dbReference>
<evidence type="ECO:0000256" key="5">
    <source>
        <dbReference type="SAM" id="MobiDB-lite"/>
    </source>
</evidence>
<dbReference type="InterPro" id="IPR036322">
    <property type="entry name" value="WD40_repeat_dom_sf"/>
</dbReference>
<dbReference type="InterPro" id="IPR020472">
    <property type="entry name" value="WD40_PAC1"/>
</dbReference>
<feature type="compositionally biased region" description="Acidic residues" evidence="5">
    <location>
        <begin position="40"/>
        <end position="75"/>
    </location>
</feature>
<dbReference type="OrthoDB" id="270624at2759"/>
<dbReference type="EMBL" id="FO082276">
    <property type="protein sequence ID" value="CCO15438.1"/>
    <property type="molecule type" value="Genomic_DNA"/>
</dbReference>
<dbReference type="SUPFAM" id="SSF50978">
    <property type="entry name" value="WD40 repeat-like"/>
    <property type="match status" value="1"/>
</dbReference>
<dbReference type="STRING" id="41875.K8F1R4"/>
<protein>
    <submittedName>
        <fullName evidence="6">Periodic tryptophan protein</fullName>
    </submittedName>
</protein>
<dbReference type="GeneID" id="19016579"/>
<dbReference type="PROSITE" id="PS50294">
    <property type="entry name" value="WD_REPEATS_REGION"/>
    <property type="match status" value="1"/>
</dbReference>
<feature type="repeat" description="WD" evidence="4">
    <location>
        <begin position="305"/>
        <end position="347"/>
    </location>
</feature>
<dbReference type="GO" id="GO:0006364">
    <property type="term" value="P:rRNA processing"/>
    <property type="evidence" value="ECO:0007669"/>
    <property type="project" value="InterPro"/>
</dbReference>
<accession>K8F1R4</accession>
<feature type="compositionally biased region" description="Acidic residues" evidence="5">
    <location>
        <begin position="83"/>
        <end position="93"/>
    </location>
</feature>
<dbReference type="InterPro" id="IPR015943">
    <property type="entry name" value="WD40/YVTN_repeat-like_dom_sf"/>
</dbReference>
<evidence type="ECO:0000256" key="1">
    <source>
        <dbReference type="ARBA" id="ARBA00022553"/>
    </source>
</evidence>
<dbReference type="AlphaFoldDB" id="K8F1R4"/>
<keyword evidence="7" id="KW-1185">Reference proteome</keyword>
<dbReference type="Pfam" id="PF00400">
    <property type="entry name" value="WD40"/>
    <property type="match status" value="3"/>
</dbReference>
<feature type="region of interest" description="Disordered" evidence="5">
    <location>
        <begin position="1"/>
        <end position="116"/>
    </location>
</feature>
<keyword evidence="3" id="KW-0677">Repeat</keyword>
<dbReference type="Gene3D" id="2.130.10.10">
    <property type="entry name" value="YVTN repeat-like/Quinoprotein amine dehydrogenase"/>
    <property type="match status" value="2"/>
</dbReference>
<evidence type="ECO:0000256" key="4">
    <source>
        <dbReference type="PROSITE-ProRule" id="PRU00221"/>
    </source>
</evidence>
<dbReference type="PRINTS" id="PR00320">
    <property type="entry name" value="GPROTEINBRPT"/>
</dbReference>
<feature type="repeat" description="WD" evidence="4">
    <location>
        <begin position="455"/>
        <end position="488"/>
    </location>
</feature>
<keyword evidence="2 4" id="KW-0853">WD repeat</keyword>
<organism evidence="6 7">
    <name type="scientific">Bathycoccus prasinos</name>
    <dbReference type="NCBI Taxonomy" id="41875"/>
    <lineage>
        <taxon>Eukaryota</taxon>
        <taxon>Viridiplantae</taxon>
        <taxon>Chlorophyta</taxon>
        <taxon>Mamiellophyceae</taxon>
        <taxon>Mamiellales</taxon>
        <taxon>Bathycoccaceae</taxon>
        <taxon>Bathycoccus</taxon>
    </lineage>
</organism>
<feature type="compositionally biased region" description="Acidic residues" evidence="5">
    <location>
        <begin position="169"/>
        <end position="179"/>
    </location>
</feature>
<dbReference type="PANTHER" id="PTHR14091">
    <property type="entry name" value="PERIODIC TRYPTOPHAN PROTEIN 1"/>
    <property type="match status" value="1"/>
</dbReference>
<dbReference type="Proteomes" id="UP000198341">
    <property type="component" value="Chromosome 3"/>
</dbReference>
<dbReference type="SMART" id="SM00320">
    <property type="entry name" value="WD40"/>
    <property type="match status" value="5"/>
</dbReference>
<evidence type="ECO:0000256" key="3">
    <source>
        <dbReference type="ARBA" id="ARBA00022737"/>
    </source>
</evidence>
<evidence type="ECO:0000256" key="2">
    <source>
        <dbReference type="ARBA" id="ARBA00022574"/>
    </source>
</evidence>
<proteinExistence type="predicted"/>
<dbReference type="InterPro" id="IPR044285">
    <property type="entry name" value="PWP1"/>
</dbReference>
<feature type="region of interest" description="Disordered" evidence="5">
    <location>
        <begin position="150"/>
        <end position="180"/>
    </location>
</feature>
<sequence>MISALAWVPPGASSQTPKFTDIPESALKETRERMKRRTDVEDDSDDDDDDKSEEKDEEKEEEEDDDDDEEGMADEQEMKDALNDDDSEESESDSDVKEKKNEKKKAIRKAQAVANAARGITDDLAELDMDNYDNDDSYDEDIQERQLFGKMNSEFESNQDDPYVTIKDSDDDEEEENPDDFGILKNDLVVLAARAEEDASHLEVWVYQEAITNEETHETEANLYVHHDVMLPAFPLCLAWMDCCKDTGANNRGSYCAVGTMYPGIEIWDLDCIDAVEPAATLGGYDTADVKKSSSGGKSKPKVKKEGHQDAVLGMSWNSQFRNVLASASADKTVKIWDVSTETCTETLTKHTSKVQCLEWNPEERTVLVSGGFDKHARVCDVRAPKEASLDFNVGADCESVCWSARNPLEFFVSNEDGEVACFDTRMASSNINSGGKKKSKKSSSGTSSAERWRIKAHEEATTSVSCCHGSPGAFLTSSTDGTLKLWDENVGSTPKLLAANTAGVGAVFCAGFSPHLPYLAAAAGSAGAVSVWDVLSEDAVRQSRHGPLLERYEAQFN</sequence>
<reference evidence="6 7" key="1">
    <citation type="submission" date="2011-10" db="EMBL/GenBank/DDBJ databases">
        <authorList>
            <person name="Genoscope - CEA"/>
        </authorList>
    </citation>
    <scope>NUCLEOTIDE SEQUENCE [LARGE SCALE GENOMIC DNA]</scope>
    <source>
        <strain evidence="6 7">RCC 1105</strain>
    </source>
</reference>
<dbReference type="PROSITE" id="PS00678">
    <property type="entry name" value="WD_REPEATS_1"/>
    <property type="match status" value="1"/>
</dbReference>
<dbReference type="GO" id="GO:0005634">
    <property type="term" value="C:nucleus"/>
    <property type="evidence" value="ECO:0007669"/>
    <property type="project" value="TreeGrafter"/>
</dbReference>
<feature type="region of interest" description="Disordered" evidence="5">
    <location>
        <begin position="432"/>
        <end position="454"/>
    </location>
</feature>
<dbReference type="PROSITE" id="PS50082">
    <property type="entry name" value="WD_REPEATS_2"/>
    <property type="match status" value="3"/>
</dbReference>
<feature type="repeat" description="WD" evidence="4">
    <location>
        <begin position="348"/>
        <end position="390"/>
    </location>
</feature>